<name>A0A3N4G7G8_9ACTN</name>
<dbReference type="EMBL" id="RKMH01000012">
    <property type="protein sequence ID" value="RPA58265.1"/>
    <property type="molecule type" value="Genomic_DNA"/>
</dbReference>
<dbReference type="InterPro" id="IPR001980">
    <property type="entry name" value="PPAT"/>
</dbReference>
<dbReference type="OrthoDB" id="9806661at2"/>
<evidence type="ECO:0000256" key="5">
    <source>
        <dbReference type="ARBA" id="ARBA00022840"/>
    </source>
</evidence>
<dbReference type="Proteomes" id="UP000267536">
    <property type="component" value="Unassembled WGS sequence"/>
</dbReference>
<comment type="catalytic activity">
    <reaction evidence="8 9">
        <text>(R)-4'-phosphopantetheine + ATP + H(+) = 3'-dephospho-CoA + diphosphate</text>
        <dbReference type="Rhea" id="RHEA:19801"/>
        <dbReference type="ChEBI" id="CHEBI:15378"/>
        <dbReference type="ChEBI" id="CHEBI:30616"/>
        <dbReference type="ChEBI" id="CHEBI:33019"/>
        <dbReference type="ChEBI" id="CHEBI:57328"/>
        <dbReference type="ChEBI" id="CHEBI:61723"/>
        <dbReference type="EC" id="2.7.7.3"/>
    </reaction>
</comment>
<dbReference type="EC" id="2.7.7.3" evidence="9"/>
<dbReference type="Pfam" id="PF01467">
    <property type="entry name" value="CTP_transf_like"/>
    <property type="match status" value="1"/>
</dbReference>
<dbReference type="HAMAP" id="MF_00151">
    <property type="entry name" value="PPAT_bact"/>
    <property type="match status" value="1"/>
</dbReference>
<keyword evidence="3 9" id="KW-0548">Nucleotidyltransferase</keyword>
<feature type="binding site" evidence="9">
    <location>
        <position position="98"/>
    </location>
    <ligand>
        <name>ATP</name>
        <dbReference type="ChEBI" id="CHEBI:30616"/>
    </ligand>
</feature>
<comment type="caution">
    <text evidence="11">The sequence shown here is derived from an EMBL/GenBank/DDBJ whole genome shotgun (WGS) entry which is preliminary data.</text>
</comment>
<evidence type="ECO:0000256" key="7">
    <source>
        <dbReference type="ARBA" id="ARBA00022993"/>
    </source>
</evidence>
<feature type="binding site" evidence="9">
    <location>
        <begin position="122"/>
        <end position="128"/>
    </location>
    <ligand>
        <name>ATP</name>
        <dbReference type="ChEBI" id="CHEBI:30616"/>
    </ligand>
</feature>
<comment type="subcellular location">
    <subcellularLocation>
        <location evidence="9">Cytoplasm</location>
    </subcellularLocation>
</comment>
<keyword evidence="4 9" id="KW-0547">Nucleotide-binding</keyword>
<keyword evidence="2 9" id="KW-0808">Transferase</keyword>
<proteinExistence type="inferred from homology"/>
<dbReference type="CDD" id="cd02163">
    <property type="entry name" value="PPAT"/>
    <property type="match status" value="1"/>
</dbReference>
<evidence type="ECO:0000256" key="4">
    <source>
        <dbReference type="ARBA" id="ARBA00022741"/>
    </source>
</evidence>
<dbReference type="GO" id="GO:0004595">
    <property type="term" value="F:pantetheine-phosphate adenylyltransferase activity"/>
    <property type="evidence" value="ECO:0007669"/>
    <property type="project" value="UniProtKB-UniRule"/>
</dbReference>
<organism evidence="11 12">
    <name type="scientific">Gordonia oryzae</name>
    <dbReference type="NCBI Taxonomy" id="2487349"/>
    <lineage>
        <taxon>Bacteria</taxon>
        <taxon>Bacillati</taxon>
        <taxon>Actinomycetota</taxon>
        <taxon>Actinomycetes</taxon>
        <taxon>Mycobacteriales</taxon>
        <taxon>Gordoniaceae</taxon>
        <taxon>Gordonia</taxon>
    </lineage>
</organism>
<keyword evidence="7 9" id="KW-0173">Coenzyme A biosynthesis</keyword>
<comment type="cofactor">
    <cofactor evidence="9">
        <name>Mg(2+)</name>
        <dbReference type="ChEBI" id="CHEBI:18420"/>
    </cofactor>
</comment>
<keyword evidence="1 9" id="KW-0963">Cytoplasm</keyword>
<dbReference type="InterPro" id="IPR014729">
    <property type="entry name" value="Rossmann-like_a/b/a_fold"/>
</dbReference>
<keyword evidence="5 9" id="KW-0067">ATP-binding</keyword>
<feature type="binding site" evidence="9">
    <location>
        <position position="73"/>
    </location>
    <ligand>
        <name>substrate</name>
    </ligand>
</feature>
<keyword evidence="6 9" id="KW-0460">Magnesium</keyword>
<dbReference type="RefSeq" id="WP_123931806.1">
    <property type="nucleotide sequence ID" value="NZ_JBPSDP010000001.1"/>
</dbReference>
<evidence type="ECO:0000259" key="10">
    <source>
        <dbReference type="Pfam" id="PF01467"/>
    </source>
</evidence>
<dbReference type="GO" id="GO:0005737">
    <property type="term" value="C:cytoplasm"/>
    <property type="evidence" value="ECO:0007669"/>
    <property type="project" value="UniProtKB-SubCell"/>
</dbReference>
<evidence type="ECO:0000256" key="8">
    <source>
        <dbReference type="ARBA" id="ARBA00029346"/>
    </source>
</evidence>
<keyword evidence="12" id="KW-1185">Reference proteome</keyword>
<protein>
    <recommendedName>
        <fullName evidence="9">Phosphopantetheine adenylyltransferase</fullName>
        <ecNumber evidence="9">2.7.7.3</ecNumber>
    </recommendedName>
    <alternativeName>
        <fullName evidence="9">Dephospho-CoA pyrophosphorylase</fullName>
    </alternativeName>
    <alternativeName>
        <fullName evidence="9">Pantetheine-phosphate adenylyltransferase</fullName>
        <shortName evidence="9">PPAT</shortName>
    </alternativeName>
</protein>
<evidence type="ECO:0000313" key="11">
    <source>
        <dbReference type="EMBL" id="RPA58265.1"/>
    </source>
</evidence>
<evidence type="ECO:0000256" key="3">
    <source>
        <dbReference type="ARBA" id="ARBA00022695"/>
    </source>
</evidence>
<reference evidence="11 12" key="1">
    <citation type="submission" date="2018-11" db="EMBL/GenBank/DDBJ databases">
        <title>Draft genome sequence of Gordonia sp. RS15-1S isolated from rice stems.</title>
        <authorList>
            <person name="Muangham S."/>
        </authorList>
    </citation>
    <scope>NUCLEOTIDE SEQUENCE [LARGE SCALE GENOMIC DNA]</scope>
    <source>
        <strain evidence="11 12">RS15-1S</strain>
    </source>
</reference>
<dbReference type="NCBIfam" id="TIGR00125">
    <property type="entry name" value="cyt_tran_rel"/>
    <property type="match status" value="1"/>
</dbReference>
<evidence type="ECO:0000256" key="1">
    <source>
        <dbReference type="ARBA" id="ARBA00022490"/>
    </source>
</evidence>
<dbReference type="NCBIfam" id="TIGR01510">
    <property type="entry name" value="coaD_prev_kdtB"/>
    <property type="match status" value="1"/>
</dbReference>
<dbReference type="AlphaFoldDB" id="A0A3N4G7G8"/>
<evidence type="ECO:0000256" key="6">
    <source>
        <dbReference type="ARBA" id="ARBA00022842"/>
    </source>
</evidence>
<dbReference type="InterPro" id="IPR004821">
    <property type="entry name" value="Cyt_trans-like"/>
</dbReference>
<dbReference type="GO" id="GO:0005524">
    <property type="term" value="F:ATP binding"/>
    <property type="evidence" value="ECO:0007669"/>
    <property type="project" value="UniProtKB-KW"/>
</dbReference>
<comment type="pathway">
    <text evidence="9">Cofactor biosynthesis; coenzyme A biosynthesis; CoA from (R)-pantothenate: step 4/5.</text>
</comment>
<feature type="domain" description="Cytidyltransferase-like" evidence="10">
    <location>
        <begin position="6"/>
        <end position="132"/>
    </location>
</feature>
<comment type="subunit">
    <text evidence="9">Homohexamer.</text>
</comment>
<comment type="similarity">
    <text evidence="9">Belongs to the bacterial CoaD family.</text>
</comment>
<feature type="binding site" evidence="9">
    <location>
        <begin position="88"/>
        <end position="90"/>
    </location>
    <ligand>
        <name>ATP</name>
        <dbReference type="ChEBI" id="CHEBI:30616"/>
    </ligand>
</feature>
<dbReference type="UniPathway" id="UPA00241">
    <property type="reaction ID" value="UER00355"/>
</dbReference>
<dbReference type="PANTHER" id="PTHR21342">
    <property type="entry name" value="PHOSPHOPANTETHEINE ADENYLYLTRANSFERASE"/>
    <property type="match status" value="1"/>
</dbReference>
<evidence type="ECO:0000313" key="12">
    <source>
        <dbReference type="Proteomes" id="UP000267536"/>
    </source>
</evidence>
<evidence type="ECO:0000256" key="2">
    <source>
        <dbReference type="ARBA" id="ARBA00022679"/>
    </source>
</evidence>
<feature type="binding site" evidence="9">
    <location>
        <position position="17"/>
    </location>
    <ligand>
        <name>ATP</name>
        <dbReference type="ChEBI" id="CHEBI:30616"/>
    </ligand>
</feature>
<dbReference type="PRINTS" id="PR01020">
    <property type="entry name" value="LPSBIOSNTHSS"/>
</dbReference>
<comment type="function">
    <text evidence="9">Reversibly transfers an adenylyl group from ATP to 4'-phosphopantetheine, yielding dephospho-CoA (dPCoA) and pyrophosphate.</text>
</comment>
<feature type="binding site" evidence="9">
    <location>
        <position position="9"/>
    </location>
    <ligand>
        <name>substrate</name>
    </ligand>
</feature>
<dbReference type="PANTHER" id="PTHR21342:SF1">
    <property type="entry name" value="PHOSPHOPANTETHEINE ADENYLYLTRANSFERASE"/>
    <property type="match status" value="1"/>
</dbReference>
<sequence length="162" mass="18128">MTSAVIPGSFDPFTRGHRYVVERAAACFDELVVTVVVNPNKRGLFPVPERLELIREDCADLPNVRVDQWSGLLVDYLRENAIHSIVKGLRSSVDFDYELPMAQMNRELADVETVFLLTDPRFAHVSSSLVKEVATLGGDVTPFLSPHIHRRLEAILAAERSV</sequence>
<feature type="binding site" evidence="9">
    <location>
        <position position="87"/>
    </location>
    <ligand>
        <name>substrate</name>
    </ligand>
</feature>
<feature type="binding site" evidence="9">
    <location>
        <begin position="9"/>
        <end position="10"/>
    </location>
    <ligand>
        <name>ATP</name>
        <dbReference type="ChEBI" id="CHEBI:30616"/>
    </ligand>
</feature>
<dbReference type="Gene3D" id="3.40.50.620">
    <property type="entry name" value="HUPs"/>
    <property type="match status" value="1"/>
</dbReference>
<dbReference type="GO" id="GO:0015937">
    <property type="term" value="P:coenzyme A biosynthetic process"/>
    <property type="evidence" value="ECO:0007669"/>
    <property type="project" value="UniProtKB-UniRule"/>
</dbReference>
<feature type="binding site" evidence="9">
    <location>
        <position position="41"/>
    </location>
    <ligand>
        <name>substrate</name>
    </ligand>
</feature>
<accession>A0A3N4G7G8</accession>
<evidence type="ECO:0000256" key="9">
    <source>
        <dbReference type="HAMAP-Rule" id="MF_00151"/>
    </source>
</evidence>
<feature type="site" description="Transition state stabilizer" evidence="9">
    <location>
        <position position="17"/>
    </location>
</feature>
<gene>
    <name evidence="9" type="primary">coaD</name>
    <name evidence="11" type="ORF">EF294_16025</name>
</gene>
<dbReference type="SUPFAM" id="SSF52374">
    <property type="entry name" value="Nucleotidylyl transferase"/>
    <property type="match status" value="1"/>
</dbReference>